<dbReference type="EMBL" id="KZ825467">
    <property type="protein sequence ID" value="PYI35855.1"/>
    <property type="molecule type" value="Genomic_DNA"/>
</dbReference>
<keyword evidence="3" id="KW-1185">Reference proteome</keyword>
<evidence type="ECO:0000313" key="2">
    <source>
        <dbReference type="EMBL" id="PYI35855.1"/>
    </source>
</evidence>
<feature type="chain" id="PRO_5016129029" evidence="1">
    <location>
        <begin position="27"/>
        <end position="133"/>
    </location>
</feature>
<gene>
    <name evidence="2" type="ORF">BP00DRAFT_195037</name>
</gene>
<protein>
    <submittedName>
        <fullName evidence="2">Uncharacterized protein</fullName>
    </submittedName>
</protein>
<evidence type="ECO:0000256" key="1">
    <source>
        <dbReference type="SAM" id="SignalP"/>
    </source>
</evidence>
<reference evidence="2 3" key="1">
    <citation type="submission" date="2018-02" db="EMBL/GenBank/DDBJ databases">
        <title>The genomes of Aspergillus section Nigri reveals drivers in fungal speciation.</title>
        <authorList>
            <consortium name="DOE Joint Genome Institute"/>
            <person name="Vesth T.C."/>
            <person name="Nybo J."/>
            <person name="Theobald S."/>
            <person name="Brandl J."/>
            <person name="Frisvad J.C."/>
            <person name="Nielsen K.F."/>
            <person name="Lyhne E.K."/>
            <person name="Kogle M.E."/>
            <person name="Kuo A."/>
            <person name="Riley R."/>
            <person name="Clum A."/>
            <person name="Nolan M."/>
            <person name="Lipzen A."/>
            <person name="Salamov A."/>
            <person name="Henrissat B."/>
            <person name="Wiebenga A."/>
            <person name="De vries R.P."/>
            <person name="Grigoriev I.V."/>
            <person name="Mortensen U.H."/>
            <person name="Andersen M.R."/>
            <person name="Baker S.E."/>
        </authorList>
    </citation>
    <scope>NUCLEOTIDE SEQUENCE [LARGE SCALE GENOMIC DNA]</scope>
    <source>
        <strain evidence="2 3">CBS 114.80</strain>
    </source>
</reference>
<keyword evidence="1" id="KW-0732">Signal</keyword>
<name>A0A2V5IGJ6_9EURO</name>
<sequence length="133" mass="14893">MGAKTSPARRPVSPFLSLSFCRLVACFLGEYNIAIMVPKSVQSPNPVPTDSTALDQNTLFSDREKDFEVSSAMSIVLAMMMCRSTMPMNLRTYCLQYDLKSRFCCADAYQQSCASAHIRKRLLFLLQNTDSEA</sequence>
<proteinExistence type="predicted"/>
<accession>A0A2V5IGJ6</accession>
<evidence type="ECO:0000313" key="3">
    <source>
        <dbReference type="Proteomes" id="UP000248817"/>
    </source>
</evidence>
<dbReference type="Proteomes" id="UP000248817">
    <property type="component" value="Unassembled WGS sequence"/>
</dbReference>
<organism evidence="2 3">
    <name type="scientific">Aspergillus indologenus CBS 114.80</name>
    <dbReference type="NCBI Taxonomy" id="1450541"/>
    <lineage>
        <taxon>Eukaryota</taxon>
        <taxon>Fungi</taxon>
        <taxon>Dikarya</taxon>
        <taxon>Ascomycota</taxon>
        <taxon>Pezizomycotina</taxon>
        <taxon>Eurotiomycetes</taxon>
        <taxon>Eurotiomycetidae</taxon>
        <taxon>Eurotiales</taxon>
        <taxon>Aspergillaceae</taxon>
        <taxon>Aspergillus</taxon>
        <taxon>Aspergillus subgen. Circumdati</taxon>
    </lineage>
</organism>
<feature type="signal peptide" evidence="1">
    <location>
        <begin position="1"/>
        <end position="26"/>
    </location>
</feature>
<dbReference type="AlphaFoldDB" id="A0A2V5IGJ6"/>